<comment type="pathway">
    <text evidence="3 18">Phospholipid metabolism; CDP-diacylglycerol biosynthesis; CDP-diacylglycerol from sn-glycerol 3-phosphate: step 3/3.</text>
</comment>
<keyword evidence="12 18" id="KW-0548">Nucleotidyltransferase</keyword>
<evidence type="ECO:0000256" key="5">
    <source>
        <dbReference type="ARBA" id="ARBA00010185"/>
    </source>
</evidence>
<dbReference type="RefSeq" id="WP_198473913.1">
    <property type="nucleotide sequence ID" value="NZ_JADGMQ010000001.1"/>
</dbReference>
<dbReference type="Pfam" id="PF01148">
    <property type="entry name" value="CTP_transf_1"/>
    <property type="match status" value="1"/>
</dbReference>
<keyword evidence="9" id="KW-0444">Lipid biosynthesis</keyword>
<protein>
    <recommendedName>
        <fullName evidence="7 18">Phosphatidate cytidylyltransferase</fullName>
        <ecNumber evidence="6 18">2.7.7.41</ecNumber>
    </recommendedName>
</protein>
<dbReference type="PANTHER" id="PTHR46382:SF1">
    <property type="entry name" value="PHOSPHATIDATE CYTIDYLYLTRANSFERASE"/>
    <property type="match status" value="1"/>
</dbReference>
<feature type="transmembrane region" description="Helical" evidence="19">
    <location>
        <begin position="109"/>
        <end position="127"/>
    </location>
</feature>
<keyword evidence="21" id="KW-1185">Reference proteome</keyword>
<dbReference type="PANTHER" id="PTHR46382">
    <property type="entry name" value="PHOSPHATIDATE CYTIDYLYLTRANSFERASE"/>
    <property type="match status" value="1"/>
</dbReference>
<dbReference type="Proteomes" id="UP000601789">
    <property type="component" value="Unassembled WGS sequence"/>
</dbReference>
<keyword evidence="11 18" id="KW-0812">Transmembrane</keyword>
<keyword evidence="13 19" id="KW-1133">Transmembrane helix</keyword>
<comment type="subcellular location">
    <subcellularLocation>
        <location evidence="2">Cell membrane</location>
        <topology evidence="2">Multi-pass membrane protein</topology>
    </subcellularLocation>
</comment>
<evidence type="ECO:0000256" key="1">
    <source>
        <dbReference type="ARBA" id="ARBA00001698"/>
    </source>
</evidence>
<keyword evidence="8" id="KW-1003">Cell membrane</keyword>
<keyword evidence="15 19" id="KW-0472">Membrane</keyword>
<evidence type="ECO:0000256" key="7">
    <source>
        <dbReference type="ARBA" id="ARBA00019373"/>
    </source>
</evidence>
<feature type="transmembrane region" description="Helical" evidence="19">
    <location>
        <begin position="133"/>
        <end position="155"/>
    </location>
</feature>
<comment type="caution">
    <text evidence="20">The sequence shown here is derived from an EMBL/GenBank/DDBJ whole genome shotgun (WGS) entry which is preliminary data.</text>
</comment>
<evidence type="ECO:0000256" key="2">
    <source>
        <dbReference type="ARBA" id="ARBA00004651"/>
    </source>
</evidence>
<feature type="transmembrane region" description="Helical" evidence="19">
    <location>
        <begin position="176"/>
        <end position="195"/>
    </location>
</feature>
<evidence type="ECO:0000313" key="20">
    <source>
        <dbReference type="EMBL" id="MBI1619533.1"/>
    </source>
</evidence>
<keyword evidence="10 18" id="KW-0808">Transferase</keyword>
<evidence type="ECO:0000256" key="4">
    <source>
        <dbReference type="ARBA" id="ARBA00005189"/>
    </source>
</evidence>
<evidence type="ECO:0000256" key="11">
    <source>
        <dbReference type="ARBA" id="ARBA00022692"/>
    </source>
</evidence>
<dbReference type="PROSITE" id="PS01315">
    <property type="entry name" value="CDS"/>
    <property type="match status" value="1"/>
</dbReference>
<comment type="similarity">
    <text evidence="5 18">Belongs to the CDS family.</text>
</comment>
<evidence type="ECO:0000256" key="17">
    <source>
        <dbReference type="ARBA" id="ARBA00023264"/>
    </source>
</evidence>
<evidence type="ECO:0000256" key="14">
    <source>
        <dbReference type="ARBA" id="ARBA00023098"/>
    </source>
</evidence>
<evidence type="ECO:0000256" key="16">
    <source>
        <dbReference type="ARBA" id="ARBA00023209"/>
    </source>
</evidence>
<dbReference type="EC" id="2.7.7.41" evidence="6 18"/>
<evidence type="ECO:0000256" key="6">
    <source>
        <dbReference type="ARBA" id="ARBA00012487"/>
    </source>
</evidence>
<evidence type="ECO:0000313" key="21">
    <source>
        <dbReference type="Proteomes" id="UP000601789"/>
    </source>
</evidence>
<evidence type="ECO:0000256" key="19">
    <source>
        <dbReference type="SAM" id="Phobius"/>
    </source>
</evidence>
<keyword evidence="14" id="KW-0443">Lipid metabolism</keyword>
<organism evidence="20 21">
    <name type="scientific">Aquamicrobium zhengzhouense</name>
    <dbReference type="NCBI Taxonomy" id="2781738"/>
    <lineage>
        <taxon>Bacteria</taxon>
        <taxon>Pseudomonadati</taxon>
        <taxon>Pseudomonadota</taxon>
        <taxon>Alphaproteobacteria</taxon>
        <taxon>Hyphomicrobiales</taxon>
        <taxon>Phyllobacteriaceae</taxon>
        <taxon>Aquamicrobium</taxon>
    </lineage>
</organism>
<dbReference type="EMBL" id="JADGMQ010000001">
    <property type="protein sequence ID" value="MBI1619533.1"/>
    <property type="molecule type" value="Genomic_DNA"/>
</dbReference>
<feature type="transmembrane region" description="Helical" evidence="19">
    <location>
        <begin position="12"/>
        <end position="29"/>
    </location>
</feature>
<keyword evidence="16" id="KW-0594">Phospholipid biosynthesis</keyword>
<accession>A0ABS0S8A7</accession>
<dbReference type="InterPro" id="IPR000374">
    <property type="entry name" value="PC_trans"/>
</dbReference>
<dbReference type="GO" id="GO:0016779">
    <property type="term" value="F:nucleotidyltransferase activity"/>
    <property type="evidence" value="ECO:0007669"/>
    <property type="project" value="UniProtKB-KW"/>
</dbReference>
<feature type="transmembrane region" description="Helical" evidence="19">
    <location>
        <begin position="35"/>
        <end position="53"/>
    </location>
</feature>
<comment type="pathway">
    <text evidence="4">Lipid metabolism.</text>
</comment>
<comment type="catalytic activity">
    <reaction evidence="1 18">
        <text>a 1,2-diacyl-sn-glycero-3-phosphate + CTP + H(+) = a CDP-1,2-diacyl-sn-glycerol + diphosphate</text>
        <dbReference type="Rhea" id="RHEA:16229"/>
        <dbReference type="ChEBI" id="CHEBI:15378"/>
        <dbReference type="ChEBI" id="CHEBI:33019"/>
        <dbReference type="ChEBI" id="CHEBI:37563"/>
        <dbReference type="ChEBI" id="CHEBI:58332"/>
        <dbReference type="ChEBI" id="CHEBI:58608"/>
        <dbReference type="EC" id="2.7.7.41"/>
    </reaction>
</comment>
<evidence type="ECO:0000256" key="15">
    <source>
        <dbReference type="ARBA" id="ARBA00023136"/>
    </source>
</evidence>
<feature type="transmembrane region" description="Helical" evidence="19">
    <location>
        <begin position="60"/>
        <end position="78"/>
    </location>
</feature>
<proteinExistence type="inferred from homology"/>
<evidence type="ECO:0000256" key="3">
    <source>
        <dbReference type="ARBA" id="ARBA00005119"/>
    </source>
</evidence>
<gene>
    <name evidence="20" type="ORF">IOD40_02475</name>
</gene>
<feature type="transmembrane region" description="Helical" evidence="19">
    <location>
        <begin position="248"/>
        <end position="266"/>
    </location>
</feature>
<evidence type="ECO:0000256" key="18">
    <source>
        <dbReference type="RuleBase" id="RU003938"/>
    </source>
</evidence>
<reference evidence="20 21" key="1">
    <citation type="submission" date="2020-10" db="EMBL/GenBank/DDBJ databases">
        <title>Aquamicrobium zhengzhouensis sp. nov., a exopolysaccharide producing bacterium isolated from farmland soil.</title>
        <authorList>
            <person name="Wang X."/>
        </authorList>
    </citation>
    <scope>NUCLEOTIDE SEQUENCE [LARGE SCALE GENOMIC DNA]</scope>
    <source>
        <strain evidence="21">cd-1</strain>
    </source>
</reference>
<sequence length="278" mass="28715">MTVAAGRSNLQLRVVSGVILAIAVLVLTWAGGFWYRLLCAIIGGAIFYEWTGMLMPKERATHRIVLAALFAPILLLLLAGWPMVMILAASGLIFVISAALSLSTRNGLWPALGVLYAGVSAIALAALRGDDSAGLAATLFLFAVVWTTDIAAYFVGRALGGPKLAPSISPGKTWSGALGGAAGAIILGLAVAILLGATVHWLSLLVMILALSAVSQVGDLFESSIKRRCGVKDSSQLIPGHGGVMDRVDGLVVAAIALFLLGAITVSPEFPAHFLFAG</sequence>
<keyword evidence="17" id="KW-1208">Phospholipid metabolism</keyword>
<evidence type="ECO:0000256" key="9">
    <source>
        <dbReference type="ARBA" id="ARBA00022516"/>
    </source>
</evidence>
<evidence type="ECO:0000256" key="10">
    <source>
        <dbReference type="ARBA" id="ARBA00022679"/>
    </source>
</evidence>
<evidence type="ECO:0000256" key="12">
    <source>
        <dbReference type="ARBA" id="ARBA00022695"/>
    </source>
</evidence>
<evidence type="ECO:0000256" key="8">
    <source>
        <dbReference type="ARBA" id="ARBA00022475"/>
    </source>
</evidence>
<name>A0ABS0S8A7_9HYPH</name>
<evidence type="ECO:0000256" key="13">
    <source>
        <dbReference type="ARBA" id="ARBA00022989"/>
    </source>
</evidence>